<dbReference type="GO" id="GO:0005737">
    <property type="term" value="C:cytoplasm"/>
    <property type="evidence" value="ECO:0007669"/>
    <property type="project" value="TreeGrafter"/>
</dbReference>
<feature type="domain" description="NAD-dependent epimerase/dehydratase" evidence="1">
    <location>
        <begin position="43"/>
        <end position="251"/>
    </location>
</feature>
<organism evidence="2 3">
    <name type="scientific">Rubrivivax rivuli</name>
    <dbReference type="NCBI Taxonomy" id="1862385"/>
    <lineage>
        <taxon>Bacteria</taxon>
        <taxon>Pseudomonadati</taxon>
        <taxon>Pseudomonadota</taxon>
        <taxon>Betaproteobacteria</taxon>
        <taxon>Burkholderiales</taxon>
        <taxon>Sphaerotilaceae</taxon>
        <taxon>Rubrivivax</taxon>
    </lineage>
</organism>
<dbReference type="Gene3D" id="3.40.50.720">
    <property type="entry name" value="NAD(P)-binding Rossmann-like Domain"/>
    <property type="match status" value="1"/>
</dbReference>
<dbReference type="Pfam" id="PF01370">
    <property type="entry name" value="Epimerase"/>
    <property type="match status" value="1"/>
</dbReference>
<sequence length="376" mass="40528">MLAPATLQASPLAALGPRLAAQPVARSGAVSHRPADTPVLSRVFVTGAAGFIGGHLCQHLKGAGVWRQVPFVRGAQSAELLRTQGLEAVQGDLRNPVDVVAGLKGCDAVVHLAHGEQGPKVTRCLLQLAAKHGVKRFVYVSSMAVHGPAPGPEAAREASARIGRYAHDYSDSKAEQEEAVQAAYARGDVEVVILRPTIVYGPAAHFVMQVVQEARAGAYTVFDEGRGVCNAVYVDDVCRAIEAALQTTRAVGEAMFITDDHPITWGEFISTFAMMVQPLPRRVQLSSAAAVQYWAVHPPAPPPALWLRAWRKVRHLGGWQPPLAPWPPLGRVQRECFPVAFSNEKAKTLLDWSPQVSFQRGAELTRAWLSAKGHLL</sequence>
<reference evidence="2 3" key="1">
    <citation type="submission" date="2019-01" db="EMBL/GenBank/DDBJ databases">
        <authorList>
            <person name="Chen W.-M."/>
        </authorList>
    </citation>
    <scope>NUCLEOTIDE SEQUENCE [LARGE SCALE GENOMIC DNA]</scope>
    <source>
        <strain evidence="2 3">KYPY4</strain>
    </source>
</reference>
<dbReference type="InterPro" id="IPR051783">
    <property type="entry name" value="NAD(P)-dependent_oxidoreduct"/>
</dbReference>
<dbReference type="EMBL" id="SACR01000001">
    <property type="protein sequence ID" value="RVU49829.1"/>
    <property type="molecule type" value="Genomic_DNA"/>
</dbReference>
<gene>
    <name evidence="2" type="ORF">EOE66_04570</name>
</gene>
<accession>A0A437RST7</accession>
<dbReference type="PANTHER" id="PTHR48079">
    <property type="entry name" value="PROTEIN YEEZ"/>
    <property type="match status" value="1"/>
</dbReference>
<dbReference type="AlphaFoldDB" id="A0A437RST7"/>
<name>A0A437RST7_9BURK</name>
<evidence type="ECO:0000259" key="1">
    <source>
        <dbReference type="Pfam" id="PF01370"/>
    </source>
</evidence>
<dbReference type="GO" id="GO:0004029">
    <property type="term" value="F:aldehyde dehydrogenase (NAD+) activity"/>
    <property type="evidence" value="ECO:0007669"/>
    <property type="project" value="TreeGrafter"/>
</dbReference>
<dbReference type="InterPro" id="IPR036291">
    <property type="entry name" value="NAD(P)-bd_dom_sf"/>
</dbReference>
<dbReference type="Proteomes" id="UP000285575">
    <property type="component" value="Unassembled WGS sequence"/>
</dbReference>
<proteinExistence type="predicted"/>
<dbReference type="PANTHER" id="PTHR48079:SF6">
    <property type="entry name" value="NAD(P)-BINDING DOMAIN-CONTAINING PROTEIN-RELATED"/>
    <property type="match status" value="1"/>
</dbReference>
<comment type="caution">
    <text evidence="2">The sequence shown here is derived from an EMBL/GenBank/DDBJ whole genome shotgun (WGS) entry which is preliminary data.</text>
</comment>
<keyword evidence="3" id="KW-1185">Reference proteome</keyword>
<dbReference type="OrthoDB" id="9801056at2"/>
<evidence type="ECO:0000313" key="3">
    <source>
        <dbReference type="Proteomes" id="UP000285575"/>
    </source>
</evidence>
<dbReference type="InterPro" id="IPR001509">
    <property type="entry name" value="Epimerase_deHydtase"/>
</dbReference>
<evidence type="ECO:0000313" key="2">
    <source>
        <dbReference type="EMBL" id="RVU49829.1"/>
    </source>
</evidence>
<protein>
    <submittedName>
        <fullName evidence="2">NAD(P)-dependent oxidoreductase</fullName>
    </submittedName>
</protein>
<dbReference type="SUPFAM" id="SSF51735">
    <property type="entry name" value="NAD(P)-binding Rossmann-fold domains"/>
    <property type="match status" value="1"/>
</dbReference>